<gene>
    <name evidence="1" type="ORF">CC1G_13293</name>
</gene>
<dbReference type="AlphaFoldDB" id="A8PHC5"/>
<comment type="caution">
    <text evidence="1">The sequence shown here is derived from an EMBL/GenBank/DDBJ whole genome shotgun (WGS) entry which is preliminary data.</text>
</comment>
<dbReference type="InParanoid" id="A8PHC5"/>
<name>A8PHC5_COPC7</name>
<dbReference type="VEuPathDB" id="FungiDB:CC1G_13293"/>
<sequence>MVDYYEQKAPFTGEKTDGLAYWERQNLPAEQYPIKTLAIWILSILPHAAEVECLFSNLSGVQGLRHCNLAVSTFETLGKLRANYRRILWSRAKAMGKSTQRKHTHMHTREGGGIDETLVDEIEGELEPAGSPDDEAVLAGHVEITTDKIERAYTELDQDSRAPIPTAWEAETEGCTISVDLAFDLSEFASCMHRGGYARRESTPVAKSF</sequence>
<dbReference type="OrthoDB" id="3226942at2759"/>
<proteinExistence type="predicted"/>
<dbReference type="eggNOG" id="ENOG502S94A">
    <property type="taxonomic scope" value="Eukaryota"/>
</dbReference>
<dbReference type="Proteomes" id="UP000001861">
    <property type="component" value="Unassembled WGS sequence"/>
</dbReference>
<dbReference type="RefSeq" id="XP_001841383.2">
    <property type="nucleotide sequence ID" value="XM_001841331.2"/>
</dbReference>
<dbReference type="KEGG" id="cci:CC1G_13293"/>
<accession>A8PHC5</accession>
<keyword evidence="2" id="KW-1185">Reference proteome</keyword>
<organism evidence="1 2">
    <name type="scientific">Coprinopsis cinerea (strain Okayama-7 / 130 / ATCC MYA-4618 / FGSC 9003)</name>
    <name type="common">Inky cap fungus</name>
    <name type="synonym">Hormographiella aspergillata</name>
    <dbReference type="NCBI Taxonomy" id="240176"/>
    <lineage>
        <taxon>Eukaryota</taxon>
        <taxon>Fungi</taxon>
        <taxon>Dikarya</taxon>
        <taxon>Basidiomycota</taxon>
        <taxon>Agaricomycotina</taxon>
        <taxon>Agaricomycetes</taxon>
        <taxon>Agaricomycetidae</taxon>
        <taxon>Agaricales</taxon>
        <taxon>Agaricineae</taxon>
        <taxon>Psathyrellaceae</taxon>
        <taxon>Coprinopsis</taxon>
    </lineage>
</organism>
<dbReference type="GeneID" id="6018069"/>
<evidence type="ECO:0008006" key="3">
    <source>
        <dbReference type="Google" id="ProtNLM"/>
    </source>
</evidence>
<dbReference type="EMBL" id="AACS02000006">
    <property type="protein sequence ID" value="EAU80429.2"/>
    <property type="molecule type" value="Genomic_DNA"/>
</dbReference>
<evidence type="ECO:0000313" key="2">
    <source>
        <dbReference type="Proteomes" id="UP000001861"/>
    </source>
</evidence>
<dbReference type="HOGENOM" id="CLU_1267085_0_0_1"/>
<protein>
    <recommendedName>
        <fullName evidence="3">HAT C-terminal dimerisation domain-containing protein</fullName>
    </recommendedName>
</protein>
<evidence type="ECO:0000313" key="1">
    <source>
        <dbReference type="EMBL" id="EAU80429.2"/>
    </source>
</evidence>
<reference evidence="1 2" key="1">
    <citation type="journal article" date="2010" name="Proc. Natl. Acad. Sci. U.S.A.">
        <title>Insights into evolution of multicellular fungi from the assembled chromosomes of the mushroom Coprinopsis cinerea (Coprinus cinereus).</title>
        <authorList>
            <person name="Stajich J.E."/>
            <person name="Wilke S.K."/>
            <person name="Ahren D."/>
            <person name="Au C.H."/>
            <person name="Birren B.W."/>
            <person name="Borodovsky M."/>
            <person name="Burns C."/>
            <person name="Canback B."/>
            <person name="Casselton L.A."/>
            <person name="Cheng C.K."/>
            <person name="Deng J."/>
            <person name="Dietrich F.S."/>
            <person name="Fargo D.C."/>
            <person name="Farman M.L."/>
            <person name="Gathman A.C."/>
            <person name="Goldberg J."/>
            <person name="Guigo R."/>
            <person name="Hoegger P.J."/>
            <person name="Hooker J.B."/>
            <person name="Huggins A."/>
            <person name="James T.Y."/>
            <person name="Kamada T."/>
            <person name="Kilaru S."/>
            <person name="Kodira C."/>
            <person name="Kues U."/>
            <person name="Kupfer D."/>
            <person name="Kwan H.S."/>
            <person name="Lomsadze A."/>
            <person name="Li W."/>
            <person name="Lilly W.W."/>
            <person name="Ma L.J."/>
            <person name="Mackey A.J."/>
            <person name="Manning G."/>
            <person name="Martin F."/>
            <person name="Muraguchi H."/>
            <person name="Natvig D.O."/>
            <person name="Palmerini H."/>
            <person name="Ramesh M.A."/>
            <person name="Rehmeyer C.J."/>
            <person name="Roe B.A."/>
            <person name="Shenoy N."/>
            <person name="Stanke M."/>
            <person name="Ter-Hovhannisyan V."/>
            <person name="Tunlid A."/>
            <person name="Velagapudi R."/>
            <person name="Vision T.J."/>
            <person name="Zeng Q."/>
            <person name="Zolan M.E."/>
            <person name="Pukkila P.J."/>
        </authorList>
    </citation>
    <scope>NUCLEOTIDE SEQUENCE [LARGE SCALE GENOMIC DNA]</scope>
    <source>
        <strain evidence="2">Okayama-7 / 130 / ATCC MYA-4618 / FGSC 9003</strain>
    </source>
</reference>